<evidence type="ECO:0000259" key="1">
    <source>
        <dbReference type="Pfam" id="PF01408"/>
    </source>
</evidence>
<feature type="domain" description="Gfo/Idh/MocA-like oxidoreductase C-terminal" evidence="2">
    <location>
        <begin position="144"/>
        <end position="340"/>
    </location>
</feature>
<dbReference type="EMBL" id="AFYH01054960">
    <property type="status" value="NOT_ANNOTATED_CDS"/>
    <property type="molecule type" value="Genomic_DNA"/>
</dbReference>
<reference evidence="4" key="1">
    <citation type="submission" date="2011-08" db="EMBL/GenBank/DDBJ databases">
        <title>The draft genome of Latimeria chalumnae.</title>
        <authorList>
            <person name="Di Palma F."/>
            <person name="Alfoldi J."/>
            <person name="Johnson J."/>
            <person name="Berlin A."/>
            <person name="Gnerre S."/>
            <person name="Jaffe D."/>
            <person name="MacCallum I."/>
            <person name="Young S."/>
            <person name="Walker B.J."/>
            <person name="Lander E."/>
            <person name="Lindblad-Toh K."/>
        </authorList>
    </citation>
    <scope>NUCLEOTIDE SEQUENCE [LARGE SCALE GENOMIC DNA]</scope>
    <source>
        <strain evidence="4">Wild caught</strain>
    </source>
</reference>
<evidence type="ECO:0000313" key="3">
    <source>
        <dbReference type="Ensembl" id="ENSLACP00000003908.1"/>
    </source>
</evidence>
<dbReference type="Proteomes" id="UP000008672">
    <property type="component" value="Unassembled WGS sequence"/>
</dbReference>
<dbReference type="Pfam" id="PF01408">
    <property type="entry name" value="GFO_IDH_MocA"/>
    <property type="match status" value="1"/>
</dbReference>
<evidence type="ECO:0000313" key="4">
    <source>
        <dbReference type="Proteomes" id="UP000008672"/>
    </source>
</evidence>
<dbReference type="HOGENOM" id="CLU_023194_4_0_1"/>
<protein>
    <submittedName>
        <fullName evidence="3">Zgc:154075</fullName>
    </submittedName>
</protein>
<dbReference type="Gene3D" id="3.30.360.10">
    <property type="entry name" value="Dihydrodipicolinate Reductase, domain 2"/>
    <property type="match status" value="1"/>
</dbReference>
<dbReference type="EMBL" id="AFYH01054957">
    <property type="status" value="NOT_ANNOTATED_CDS"/>
    <property type="molecule type" value="Genomic_DNA"/>
</dbReference>
<organism evidence="3 4">
    <name type="scientific">Latimeria chalumnae</name>
    <name type="common">Coelacanth</name>
    <dbReference type="NCBI Taxonomy" id="7897"/>
    <lineage>
        <taxon>Eukaryota</taxon>
        <taxon>Metazoa</taxon>
        <taxon>Chordata</taxon>
        <taxon>Craniata</taxon>
        <taxon>Vertebrata</taxon>
        <taxon>Euteleostomi</taxon>
        <taxon>Coelacanthiformes</taxon>
        <taxon>Coelacanthidae</taxon>
        <taxon>Latimeria</taxon>
    </lineage>
</organism>
<dbReference type="EMBL" id="AFYH01054963">
    <property type="status" value="NOT_ANNOTATED_CDS"/>
    <property type="molecule type" value="Genomic_DNA"/>
</dbReference>
<dbReference type="OMA" id="NVCDDQF"/>
<dbReference type="EMBL" id="AFYH01054961">
    <property type="status" value="NOT_ANNOTATED_CDS"/>
    <property type="molecule type" value="Genomic_DNA"/>
</dbReference>
<dbReference type="Pfam" id="PF02894">
    <property type="entry name" value="GFO_IDH_MocA_C"/>
    <property type="match status" value="1"/>
</dbReference>
<name>H3A2N7_LATCH</name>
<evidence type="ECO:0000259" key="2">
    <source>
        <dbReference type="Pfam" id="PF02894"/>
    </source>
</evidence>
<dbReference type="EMBL" id="AFYH01054964">
    <property type="status" value="NOT_ANNOTATED_CDS"/>
    <property type="molecule type" value="Genomic_DNA"/>
</dbReference>
<dbReference type="EMBL" id="AFYH01054962">
    <property type="status" value="NOT_ANNOTATED_CDS"/>
    <property type="molecule type" value="Genomic_DNA"/>
</dbReference>
<dbReference type="InterPro" id="IPR051450">
    <property type="entry name" value="Gfo/Idh/MocA_Oxidoreductases"/>
</dbReference>
<dbReference type="InterPro" id="IPR000683">
    <property type="entry name" value="Gfo/Idh/MocA-like_OxRdtase_N"/>
</dbReference>
<dbReference type="GeneTree" id="ENSGT00390000004367"/>
<dbReference type="SUPFAM" id="SSF55347">
    <property type="entry name" value="Glyceraldehyde-3-phosphate dehydrogenase-like, C-terminal domain"/>
    <property type="match status" value="1"/>
</dbReference>
<dbReference type="Ensembl" id="ENSLACT00000003943.1">
    <property type="protein sequence ID" value="ENSLACP00000003908.1"/>
    <property type="gene ID" value="ENSLACG00000003481.1"/>
</dbReference>
<dbReference type="PANTHER" id="PTHR43377">
    <property type="entry name" value="BILIVERDIN REDUCTASE A"/>
    <property type="match status" value="1"/>
</dbReference>
<dbReference type="PANTHER" id="PTHR43377:SF2">
    <property type="entry name" value="BINDING ROSSMANN FOLD OXIDOREDUCTASE, PUTATIVE (AFU_ORTHOLOGUE AFUA_4G00560)-RELATED"/>
    <property type="match status" value="1"/>
</dbReference>
<dbReference type="Gene3D" id="3.40.50.720">
    <property type="entry name" value="NAD(P)-binding Rossmann-like Domain"/>
    <property type="match status" value="1"/>
</dbReference>
<dbReference type="EMBL" id="AFYH01054958">
    <property type="status" value="NOT_ANNOTATED_CDS"/>
    <property type="molecule type" value="Genomic_DNA"/>
</dbReference>
<reference evidence="3" key="2">
    <citation type="submission" date="2025-08" db="UniProtKB">
        <authorList>
            <consortium name="Ensembl"/>
        </authorList>
    </citation>
    <scope>IDENTIFICATION</scope>
</reference>
<accession>H3A2N7</accession>
<dbReference type="EMBL" id="AFYH01054959">
    <property type="status" value="NOT_ANNOTATED_CDS"/>
    <property type="molecule type" value="Genomic_DNA"/>
</dbReference>
<dbReference type="InterPro" id="IPR036291">
    <property type="entry name" value="NAD(P)-bd_dom_sf"/>
</dbReference>
<keyword evidence="4" id="KW-1185">Reference proteome</keyword>
<proteinExistence type="predicted"/>
<dbReference type="eggNOG" id="ENOG502QQXH">
    <property type="taxonomic scope" value="Eukaryota"/>
</dbReference>
<reference evidence="3" key="3">
    <citation type="submission" date="2025-09" db="UniProtKB">
        <authorList>
            <consortium name="Ensembl"/>
        </authorList>
    </citation>
    <scope>IDENTIFICATION</scope>
</reference>
<sequence length="358" mass="40101">MATRVTVVIIGAGNRGQNYSNFALDFPDKMRVVGVADPRWFARNHLQKLHKIGKENVFTDWRGAAEREKFADAVVIATPDRLHRKNTLSPAVAFAKKGYHIMLEKPMAVTAEDCKGIVSVCRESGVMLAVCHVLRYFPLKRKSRELLASGILGDVIHIQHMEPVGFWHFAHSFVRGNWRKEEESSFSLLAKSCHDIDLITYWMGDRRCLKVSSFGSLSHFTKDHKPEGAADRCMDCAAEETCPYSAKKIYLDSVKQGQTGWPVSVLCKNGSPDIEAVAEALRSGPYGRCAYDCDNDVVTNQVVVNMEFEGGATVAFTMIAFTEKICERSTRVYGTKGDMNWAGLDWSEWKFVGNKTVE</sequence>
<dbReference type="SUPFAM" id="SSF51735">
    <property type="entry name" value="NAD(P)-binding Rossmann-fold domains"/>
    <property type="match status" value="1"/>
</dbReference>
<dbReference type="InParanoid" id="H3A2N7"/>
<feature type="domain" description="Gfo/Idh/MocA-like oxidoreductase N-terminal" evidence="1">
    <location>
        <begin position="6"/>
        <end position="131"/>
    </location>
</feature>
<dbReference type="InterPro" id="IPR004104">
    <property type="entry name" value="Gfo/Idh/MocA-like_OxRdtase_C"/>
</dbReference>
<dbReference type="STRING" id="7897.ENSLACP00000003908"/>
<dbReference type="AlphaFoldDB" id="H3A2N7"/>
<dbReference type="GO" id="GO:0000166">
    <property type="term" value="F:nucleotide binding"/>
    <property type="evidence" value="ECO:0007669"/>
    <property type="project" value="InterPro"/>
</dbReference>